<dbReference type="STRING" id="662367.SAMN05216167_106185"/>
<proteinExistence type="predicted"/>
<feature type="transmembrane region" description="Helical" evidence="1">
    <location>
        <begin position="174"/>
        <end position="194"/>
    </location>
</feature>
<evidence type="ECO:0000256" key="1">
    <source>
        <dbReference type="SAM" id="Phobius"/>
    </source>
</evidence>
<organism evidence="2 3">
    <name type="scientific">Spirosoma endophyticum</name>
    <dbReference type="NCBI Taxonomy" id="662367"/>
    <lineage>
        <taxon>Bacteria</taxon>
        <taxon>Pseudomonadati</taxon>
        <taxon>Bacteroidota</taxon>
        <taxon>Cytophagia</taxon>
        <taxon>Cytophagales</taxon>
        <taxon>Cytophagaceae</taxon>
        <taxon>Spirosoma</taxon>
    </lineage>
</organism>
<evidence type="ECO:0008006" key="4">
    <source>
        <dbReference type="Google" id="ProtNLM"/>
    </source>
</evidence>
<keyword evidence="3" id="KW-1185">Reference proteome</keyword>
<dbReference type="Proteomes" id="UP000198598">
    <property type="component" value="Unassembled WGS sequence"/>
</dbReference>
<dbReference type="SUPFAM" id="SSF53955">
    <property type="entry name" value="Lysozyme-like"/>
    <property type="match status" value="1"/>
</dbReference>
<dbReference type="OrthoDB" id="959767at2"/>
<keyword evidence="1" id="KW-1133">Transmembrane helix</keyword>
<dbReference type="RefSeq" id="WP_093828422.1">
    <property type="nucleotide sequence ID" value="NZ_FOLQ01000006.1"/>
</dbReference>
<name>A0A1I1UA14_9BACT</name>
<reference evidence="2 3" key="1">
    <citation type="submission" date="2016-10" db="EMBL/GenBank/DDBJ databases">
        <authorList>
            <person name="de Groot N.N."/>
        </authorList>
    </citation>
    <scope>NUCLEOTIDE SEQUENCE [LARGE SCALE GENOMIC DNA]</scope>
    <source>
        <strain evidence="2 3">DSM 26130</strain>
    </source>
</reference>
<dbReference type="AlphaFoldDB" id="A0A1I1UA14"/>
<protein>
    <recommendedName>
        <fullName evidence="4">Transglycosylase SLT domain-containing protein</fullName>
    </recommendedName>
</protein>
<dbReference type="EMBL" id="FOLQ01000006">
    <property type="protein sequence ID" value="SFD67609.1"/>
    <property type="molecule type" value="Genomic_DNA"/>
</dbReference>
<dbReference type="InterPro" id="IPR018247">
    <property type="entry name" value="EF_Hand_1_Ca_BS"/>
</dbReference>
<dbReference type="Gene3D" id="1.10.530.10">
    <property type="match status" value="1"/>
</dbReference>
<evidence type="ECO:0000313" key="2">
    <source>
        <dbReference type="EMBL" id="SFD67609.1"/>
    </source>
</evidence>
<accession>A0A1I1UA14</accession>
<gene>
    <name evidence="2" type="ORF">SAMN05216167_106185</name>
</gene>
<keyword evidence="1" id="KW-0472">Membrane</keyword>
<dbReference type="InterPro" id="IPR023346">
    <property type="entry name" value="Lysozyme-like_dom_sf"/>
</dbReference>
<keyword evidence="1" id="KW-0812">Transmembrane</keyword>
<dbReference type="PROSITE" id="PS00018">
    <property type="entry name" value="EF_HAND_1"/>
    <property type="match status" value="1"/>
</dbReference>
<sequence length="197" mass="21826">MALLAYEVESKFSSANIAKIKAIASRLGVDPNWLMIVFRFESANTFLPSVRNKNSGAVGLIQFTTVAIKGWNVTLDQLAKMTVDQQLDYVEKYLSPYKGKMVDLYNLYLAVFAPAYIGRPNSQKVYASPSNAYTSNKSLDTNNDGIITVGEIKEVITRYIPTGYSSGVSTLTEVAQPLPLALILIVLLILYFLLKRN</sequence>
<evidence type="ECO:0000313" key="3">
    <source>
        <dbReference type="Proteomes" id="UP000198598"/>
    </source>
</evidence>